<dbReference type="InterPro" id="IPR013087">
    <property type="entry name" value="Znf_C2H2_type"/>
</dbReference>
<keyword evidence="5" id="KW-0862">Zinc</keyword>
<dbReference type="InterPro" id="IPR036236">
    <property type="entry name" value="Znf_C2H2_sf"/>
</dbReference>
<proteinExistence type="predicted"/>
<reference evidence="10" key="2">
    <citation type="submission" date="2020-02" db="EMBL/GenBank/DDBJ databases">
        <title>Esox lucius (northern pike) genome, fEsoLuc1, primary haplotype.</title>
        <authorList>
            <person name="Myers G."/>
            <person name="Karagic N."/>
            <person name="Meyer A."/>
            <person name="Pippel M."/>
            <person name="Reichard M."/>
            <person name="Winkler S."/>
            <person name="Tracey A."/>
            <person name="Sims Y."/>
            <person name="Howe K."/>
            <person name="Rhie A."/>
            <person name="Formenti G."/>
            <person name="Durbin R."/>
            <person name="Fedrigo O."/>
            <person name="Jarvis E.D."/>
        </authorList>
    </citation>
    <scope>NUCLEOTIDE SEQUENCE [LARGE SCALE GENOMIC DNA]</scope>
</reference>
<feature type="compositionally biased region" description="Basic residues" evidence="8">
    <location>
        <begin position="194"/>
        <end position="209"/>
    </location>
</feature>
<accession>A0A6Q2ZLH6</accession>
<organism evidence="10 11">
    <name type="scientific">Esox lucius</name>
    <name type="common">Northern pike</name>
    <dbReference type="NCBI Taxonomy" id="8010"/>
    <lineage>
        <taxon>Eukaryota</taxon>
        <taxon>Metazoa</taxon>
        <taxon>Chordata</taxon>
        <taxon>Craniata</taxon>
        <taxon>Vertebrata</taxon>
        <taxon>Euteleostomi</taxon>
        <taxon>Actinopterygii</taxon>
        <taxon>Neopterygii</taxon>
        <taxon>Teleostei</taxon>
        <taxon>Protacanthopterygii</taxon>
        <taxon>Esociformes</taxon>
        <taxon>Esocidae</taxon>
        <taxon>Esox</taxon>
    </lineage>
</organism>
<dbReference type="SMART" id="SM00355">
    <property type="entry name" value="ZnF_C2H2"/>
    <property type="match status" value="3"/>
</dbReference>
<keyword evidence="6" id="KW-0539">Nucleus</keyword>
<feature type="domain" description="C2H2-type" evidence="9">
    <location>
        <begin position="251"/>
        <end position="278"/>
    </location>
</feature>
<dbReference type="GO" id="GO:0008270">
    <property type="term" value="F:zinc ion binding"/>
    <property type="evidence" value="ECO:0007669"/>
    <property type="project" value="UniProtKB-KW"/>
</dbReference>
<reference evidence="10" key="3">
    <citation type="submission" date="2025-08" db="UniProtKB">
        <authorList>
            <consortium name="Ensembl"/>
        </authorList>
    </citation>
    <scope>IDENTIFICATION</scope>
</reference>
<dbReference type="FunFam" id="3.30.160.60:FF:001270">
    <property type="entry name" value="zinc finger protein 583 isoform X1"/>
    <property type="match status" value="1"/>
</dbReference>
<dbReference type="InParanoid" id="A0A6Q2ZLH6"/>
<dbReference type="Bgee" id="ENSELUG00000028474">
    <property type="expression patterns" value="Expressed in ovary and 14 other cell types or tissues"/>
</dbReference>
<dbReference type="OMA" id="DSEPIWI"/>
<dbReference type="Gene3D" id="3.30.160.60">
    <property type="entry name" value="Classic Zinc Finger"/>
    <property type="match status" value="3"/>
</dbReference>
<evidence type="ECO:0000256" key="7">
    <source>
        <dbReference type="PROSITE-ProRule" id="PRU00042"/>
    </source>
</evidence>
<dbReference type="Proteomes" id="UP000265140">
    <property type="component" value="Chromosome 20"/>
</dbReference>
<reference evidence="10" key="4">
    <citation type="submission" date="2025-09" db="UniProtKB">
        <authorList>
            <consortium name="Ensembl"/>
        </authorList>
    </citation>
    <scope>IDENTIFICATION</scope>
</reference>
<protein>
    <recommendedName>
        <fullName evidence="9">C2H2-type domain-containing protein</fullName>
    </recommendedName>
</protein>
<dbReference type="FunFam" id="3.30.160.60:FF:000176">
    <property type="entry name" value="zinc finger protein 70"/>
    <property type="match status" value="1"/>
</dbReference>
<evidence type="ECO:0000256" key="5">
    <source>
        <dbReference type="ARBA" id="ARBA00022833"/>
    </source>
</evidence>
<evidence type="ECO:0000313" key="10">
    <source>
        <dbReference type="Ensembl" id="ENSELUP00000078611.1"/>
    </source>
</evidence>
<keyword evidence="3" id="KW-0677">Repeat</keyword>
<evidence type="ECO:0000256" key="3">
    <source>
        <dbReference type="ARBA" id="ARBA00022737"/>
    </source>
</evidence>
<evidence type="ECO:0000313" key="11">
    <source>
        <dbReference type="Proteomes" id="UP000265140"/>
    </source>
</evidence>
<dbReference type="PROSITE" id="PS00028">
    <property type="entry name" value="ZINC_FINGER_C2H2_1"/>
    <property type="match status" value="3"/>
</dbReference>
<dbReference type="AlphaFoldDB" id="A0A6Q2ZLH6"/>
<comment type="subcellular location">
    <subcellularLocation>
        <location evidence="1">Nucleus</location>
    </subcellularLocation>
</comment>
<dbReference type="PROSITE" id="PS50157">
    <property type="entry name" value="ZINC_FINGER_C2H2_2"/>
    <property type="match status" value="3"/>
</dbReference>
<sequence>MSKIQWLRVFLNQRLTAAAEEIFGAVEKTISEYQEEVSRSREENDRLQNPLLFYIMPFYLLPDFQPLSVSEEQDIPEVQPCEQEWSPRLGHEDSEPVQIKKEQEELKKQLQWLETDTREFIFDPVCAVDYDQTPAQSMQIQSEEIKERGCHSKILTGPMKTEPDGEDYRLSEPACSAAPSQNSEHVQGSQAAPKPHKPKAPRQQKRKRIYSNANGMKCTPSSCKVCGKSFRYKLPFLNHVQSHAHVEDKERFCQVCGKMFTTKLRLKKHMRVHTGEKPYRCEDCGRCFSDAANLIGHKRTHTGEKPYRCQECGQGFTQSGHLVLTDGC</sequence>
<dbReference type="PANTHER" id="PTHR23226">
    <property type="entry name" value="ZINC FINGER AND SCAN DOMAIN-CONTAINING"/>
    <property type="match status" value="1"/>
</dbReference>
<dbReference type="SUPFAM" id="SSF57667">
    <property type="entry name" value="beta-beta-alpha zinc fingers"/>
    <property type="match status" value="2"/>
</dbReference>
<reference evidence="11" key="1">
    <citation type="journal article" date="2014" name="PLoS ONE">
        <title>The genome and linkage map of the northern pike (Esox lucius): conserved synteny revealed between the salmonid sister group and the Neoteleostei.</title>
        <authorList>
            <person name="Rondeau E.B."/>
            <person name="Minkley D.R."/>
            <person name="Leong J.S."/>
            <person name="Messmer A.M."/>
            <person name="Jantzen J.R."/>
            <person name="von Schalburg K.R."/>
            <person name="Lemon C."/>
            <person name="Bird N.H."/>
            <person name="Koop B.F."/>
        </authorList>
    </citation>
    <scope>NUCLEOTIDE SEQUENCE</scope>
</reference>
<feature type="domain" description="C2H2-type" evidence="9">
    <location>
        <begin position="221"/>
        <end position="250"/>
    </location>
</feature>
<dbReference type="GO" id="GO:0000978">
    <property type="term" value="F:RNA polymerase II cis-regulatory region sequence-specific DNA binding"/>
    <property type="evidence" value="ECO:0007669"/>
    <property type="project" value="TreeGrafter"/>
</dbReference>
<feature type="domain" description="C2H2-type" evidence="9">
    <location>
        <begin position="279"/>
        <end position="306"/>
    </location>
</feature>
<feature type="region of interest" description="Disordered" evidence="8">
    <location>
        <begin position="137"/>
        <end position="213"/>
    </location>
</feature>
<evidence type="ECO:0000256" key="8">
    <source>
        <dbReference type="SAM" id="MobiDB-lite"/>
    </source>
</evidence>
<evidence type="ECO:0000256" key="1">
    <source>
        <dbReference type="ARBA" id="ARBA00004123"/>
    </source>
</evidence>
<keyword evidence="11" id="KW-1185">Reference proteome</keyword>
<evidence type="ECO:0000256" key="6">
    <source>
        <dbReference type="ARBA" id="ARBA00023242"/>
    </source>
</evidence>
<dbReference type="Pfam" id="PF00096">
    <property type="entry name" value="zf-C2H2"/>
    <property type="match status" value="3"/>
</dbReference>
<evidence type="ECO:0000256" key="2">
    <source>
        <dbReference type="ARBA" id="ARBA00022723"/>
    </source>
</evidence>
<dbReference type="GO" id="GO:0005634">
    <property type="term" value="C:nucleus"/>
    <property type="evidence" value="ECO:0007669"/>
    <property type="project" value="UniProtKB-SubCell"/>
</dbReference>
<feature type="compositionally biased region" description="Basic and acidic residues" evidence="8">
    <location>
        <begin position="161"/>
        <end position="170"/>
    </location>
</feature>
<name>A0A6Q2ZLH6_ESOLU</name>
<evidence type="ECO:0000256" key="4">
    <source>
        <dbReference type="ARBA" id="ARBA00022771"/>
    </source>
</evidence>
<dbReference type="GeneTree" id="ENSGT01150000286953"/>
<dbReference type="PANTHER" id="PTHR23226:SF272">
    <property type="entry name" value="ZINC FINGER PROTEIN 75D"/>
    <property type="match status" value="1"/>
</dbReference>
<dbReference type="Ensembl" id="ENSELUT00000072132.2">
    <property type="protein sequence ID" value="ENSELUP00000078611.1"/>
    <property type="gene ID" value="ENSELUG00000028474.2"/>
</dbReference>
<keyword evidence="2" id="KW-0479">Metal-binding</keyword>
<evidence type="ECO:0000259" key="9">
    <source>
        <dbReference type="PROSITE" id="PS50157"/>
    </source>
</evidence>
<dbReference type="FunFam" id="3.30.160.60:FF:001498">
    <property type="entry name" value="Zinc finger protein 404"/>
    <property type="match status" value="1"/>
</dbReference>
<keyword evidence="4 7" id="KW-0863">Zinc-finger</keyword>
<feature type="compositionally biased region" description="Polar residues" evidence="8">
    <location>
        <begin position="178"/>
        <end position="189"/>
    </location>
</feature>
<dbReference type="GO" id="GO:0000981">
    <property type="term" value="F:DNA-binding transcription factor activity, RNA polymerase II-specific"/>
    <property type="evidence" value="ECO:0007669"/>
    <property type="project" value="TreeGrafter"/>
</dbReference>